<feature type="signal peptide" evidence="2">
    <location>
        <begin position="1"/>
        <end position="25"/>
    </location>
</feature>
<accession>A0A0B3VHK1</accession>
<feature type="chain" id="PRO_5002083657" evidence="2">
    <location>
        <begin position="26"/>
        <end position="323"/>
    </location>
</feature>
<organism evidence="3 4">
    <name type="scientific">Terrisporobacter othiniensis</name>
    <dbReference type="NCBI Taxonomy" id="1577792"/>
    <lineage>
        <taxon>Bacteria</taxon>
        <taxon>Bacillati</taxon>
        <taxon>Bacillota</taxon>
        <taxon>Clostridia</taxon>
        <taxon>Peptostreptococcales</taxon>
        <taxon>Peptostreptococcaceae</taxon>
        <taxon>Terrisporobacter</taxon>
    </lineage>
</organism>
<dbReference type="Pfam" id="PF07454">
    <property type="entry name" value="SpoIIP"/>
    <property type="match status" value="1"/>
</dbReference>
<evidence type="ECO:0000313" key="3">
    <source>
        <dbReference type="EMBL" id="KHS56261.1"/>
    </source>
</evidence>
<dbReference type="EMBL" id="JWHR01000115">
    <property type="protein sequence ID" value="KHS56261.1"/>
    <property type="molecule type" value="Genomic_DNA"/>
</dbReference>
<dbReference type="InterPro" id="IPR010897">
    <property type="entry name" value="Spore_II_P"/>
</dbReference>
<evidence type="ECO:0000313" key="4">
    <source>
        <dbReference type="Proteomes" id="UP000031189"/>
    </source>
</evidence>
<dbReference type="OrthoDB" id="1633470at2"/>
<dbReference type="RefSeq" id="WP_039680584.1">
    <property type="nucleotide sequence ID" value="NZ_JAWGXO010000012.1"/>
</dbReference>
<proteinExistence type="predicted"/>
<protein>
    <submittedName>
        <fullName evidence="3">Stage II sporulation protein P</fullName>
    </submittedName>
</protein>
<dbReference type="Proteomes" id="UP000031189">
    <property type="component" value="Unassembled WGS sequence"/>
</dbReference>
<name>A0A0B3VHK1_9FIRM</name>
<keyword evidence="4" id="KW-1185">Reference proteome</keyword>
<dbReference type="NCBIfam" id="TIGR02867">
    <property type="entry name" value="spore_II_P"/>
    <property type="match status" value="1"/>
</dbReference>
<evidence type="ECO:0000256" key="1">
    <source>
        <dbReference type="SAM" id="MobiDB-lite"/>
    </source>
</evidence>
<feature type="region of interest" description="Disordered" evidence="1">
    <location>
        <begin position="48"/>
        <end position="70"/>
    </location>
</feature>
<gene>
    <name evidence="3" type="ORF">QX51_14350</name>
</gene>
<keyword evidence="2" id="KW-0732">Signal</keyword>
<sequence length="323" mass="36428">MKKNKIKAIKIGFLIVCILPTISQALDKEDILKYLVKSSYPEVKVIDKEDNDKKDDEENLESTDNIKSNISNKDDEEYVNIYVGEENKPETNKEKESKATSNIIDSSYTNNLRITKNKPQILIYHTHSSETYSDSPKNNYHSTDIENSVMAVGSALSTELTEKGWGVVHSTKYNDLSYNEAYATSAKTVKSILSKYDSVKIAIDLHRDGQSLKSEQAKKTVHDKYTTEINGETVAKFFLVVGQRNQNVGELKRQAEEITALAEKKYPGLVCPVVTKQYGRFNQYMSENGLLIEIGNNATSTKEALATSKYVAEILDEYYSNIK</sequence>
<comment type="caution">
    <text evidence="3">The sequence shown here is derived from an EMBL/GenBank/DDBJ whole genome shotgun (WGS) entry which is preliminary data.</text>
</comment>
<reference evidence="3 4" key="1">
    <citation type="submission" date="2014-12" db="EMBL/GenBank/DDBJ databases">
        <title>Draft genome sequence of Terrisporobacter sp. 08-306576, isolated from the blood culture of a bacteremia patient.</title>
        <authorList>
            <person name="Lund L.C."/>
            <person name="Sydenham T.V."/>
            <person name="Hogh S.V."/>
            <person name="Skov M.N."/>
            <person name="Kemp M."/>
            <person name="Justesen U.S."/>
        </authorList>
    </citation>
    <scope>NUCLEOTIDE SEQUENCE [LARGE SCALE GENOMIC DNA]</scope>
    <source>
        <strain evidence="3 4">08-306576</strain>
    </source>
</reference>
<dbReference type="STRING" id="1577792.QX51_14350"/>
<evidence type="ECO:0000256" key="2">
    <source>
        <dbReference type="SAM" id="SignalP"/>
    </source>
</evidence>
<dbReference type="AlphaFoldDB" id="A0A0B3VHK1"/>